<sequence length="218" mass="24443">MQLQSRIGAPFSGIPPPMVGNYSDQWIVVKATVRPKLYEIGVVTSKGVCSLGEAVLDVSQVVWQCYHIPSTQRTPDPFLGTIAFKRTLSRQEFKSELGRKLPFHFQVWSFQQGGARIREHRQCQHFKPSHQDNANLPSTASQLSMGNPVPARVLLSTRVILRSLLWLPQTMSGEMGEERKSVLGERDRWPKAAIVTLPRVNLKRLGEMGLVAANTGHY</sequence>
<organism evidence="1 2">
    <name type="scientific">Lentinula detonsa</name>
    <dbReference type="NCBI Taxonomy" id="2804962"/>
    <lineage>
        <taxon>Eukaryota</taxon>
        <taxon>Fungi</taxon>
        <taxon>Dikarya</taxon>
        <taxon>Basidiomycota</taxon>
        <taxon>Agaricomycotina</taxon>
        <taxon>Agaricomycetes</taxon>
        <taxon>Agaricomycetidae</taxon>
        <taxon>Agaricales</taxon>
        <taxon>Marasmiineae</taxon>
        <taxon>Omphalotaceae</taxon>
        <taxon>Lentinula</taxon>
    </lineage>
</organism>
<proteinExistence type="predicted"/>
<reference evidence="1 2" key="1">
    <citation type="journal article" date="2023" name="Proc. Natl. Acad. Sci. U.S.A.">
        <title>A global phylogenomic analysis of the shiitake genus Lentinula.</title>
        <authorList>
            <person name="Sierra-Patev S."/>
            <person name="Min B."/>
            <person name="Naranjo-Ortiz M."/>
            <person name="Looney B."/>
            <person name="Konkel Z."/>
            <person name="Slot J.C."/>
            <person name="Sakamoto Y."/>
            <person name="Steenwyk J.L."/>
            <person name="Rokas A."/>
            <person name="Carro J."/>
            <person name="Camarero S."/>
            <person name="Ferreira P."/>
            <person name="Molpeceres G."/>
            <person name="Ruiz-Duenas F.J."/>
            <person name="Serrano A."/>
            <person name="Henrissat B."/>
            <person name="Drula E."/>
            <person name="Hughes K.W."/>
            <person name="Mata J.L."/>
            <person name="Ishikawa N.K."/>
            <person name="Vargas-Isla R."/>
            <person name="Ushijima S."/>
            <person name="Smith C.A."/>
            <person name="Donoghue J."/>
            <person name="Ahrendt S."/>
            <person name="Andreopoulos W."/>
            <person name="He G."/>
            <person name="LaButti K."/>
            <person name="Lipzen A."/>
            <person name="Ng V."/>
            <person name="Riley R."/>
            <person name="Sandor L."/>
            <person name="Barry K."/>
            <person name="Martinez A.T."/>
            <person name="Xiao Y."/>
            <person name="Gibbons J.G."/>
            <person name="Terashima K."/>
            <person name="Grigoriev I.V."/>
            <person name="Hibbett D."/>
        </authorList>
    </citation>
    <scope>NUCLEOTIDE SEQUENCE [LARGE SCALE GENOMIC DNA]</scope>
    <source>
        <strain evidence="1 2">TFB7810</strain>
    </source>
</reference>
<protein>
    <submittedName>
        <fullName evidence="1">Uncharacterized protein</fullName>
    </submittedName>
</protein>
<dbReference type="AlphaFoldDB" id="A0A9W8P7J2"/>
<comment type="caution">
    <text evidence="1">The sequence shown here is derived from an EMBL/GenBank/DDBJ whole genome shotgun (WGS) entry which is preliminary data.</text>
</comment>
<dbReference type="EMBL" id="JANVFU010000002">
    <property type="protein sequence ID" value="KAJ3748410.1"/>
    <property type="molecule type" value="Genomic_DNA"/>
</dbReference>
<evidence type="ECO:0000313" key="2">
    <source>
        <dbReference type="Proteomes" id="UP001142393"/>
    </source>
</evidence>
<keyword evidence="2" id="KW-1185">Reference proteome</keyword>
<evidence type="ECO:0000313" key="1">
    <source>
        <dbReference type="EMBL" id="KAJ3748410.1"/>
    </source>
</evidence>
<dbReference type="Proteomes" id="UP001142393">
    <property type="component" value="Unassembled WGS sequence"/>
</dbReference>
<accession>A0A9W8P7J2</accession>
<gene>
    <name evidence="1" type="ORF">DFH05DRAFT_1456458</name>
</gene>
<name>A0A9W8P7J2_9AGAR</name>